<evidence type="ECO:0000313" key="3">
    <source>
        <dbReference type="Proteomes" id="UP000199138"/>
    </source>
</evidence>
<feature type="signal peptide" evidence="1">
    <location>
        <begin position="1"/>
        <end position="21"/>
    </location>
</feature>
<evidence type="ECO:0000256" key="1">
    <source>
        <dbReference type="SAM" id="SignalP"/>
    </source>
</evidence>
<organism evidence="2 3">
    <name type="scientific">Pustulibacterium marinum</name>
    <dbReference type="NCBI Taxonomy" id="1224947"/>
    <lineage>
        <taxon>Bacteria</taxon>
        <taxon>Pseudomonadati</taxon>
        <taxon>Bacteroidota</taxon>
        <taxon>Flavobacteriia</taxon>
        <taxon>Flavobacteriales</taxon>
        <taxon>Flavobacteriaceae</taxon>
        <taxon>Pustulibacterium</taxon>
    </lineage>
</organism>
<feature type="chain" id="PRO_5011567762" description="DUF4249 domain-containing protein" evidence="1">
    <location>
        <begin position="22"/>
        <end position="281"/>
    </location>
</feature>
<dbReference type="OrthoDB" id="1430047at2"/>
<dbReference type="Pfam" id="PF14054">
    <property type="entry name" value="DUF4249"/>
    <property type="match status" value="1"/>
</dbReference>
<name>A0A1I7ETG1_9FLAO</name>
<dbReference type="STRING" id="1224947.SAMN05216480_101110"/>
<dbReference type="RefSeq" id="WP_093021476.1">
    <property type="nucleotide sequence ID" value="NZ_FPBK01000001.1"/>
</dbReference>
<dbReference type="PROSITE" id="PS51257">
    <property type="entry name" value="PROKAR_LIPOPROTEIN"/>
    <property type="match status" value="1"/>
</dbReference>
<reference evidence="2 3" key="1">
    <citation type="submission" date="2016-10" db="EMBL/GenBank/DDBJ databases">
        <authorList>
            <person name="de Groot N.N."/>
        </authorList>
    </citation>
    <scope>NUCLEOTIDE SEQUENCE [LARGE SCALE GENOMIC DNA]</scope>
    <source>
        <strain evidence="2 3">CGMCC 1.12333</strain>
    </source>
</reference>
<gene>
    <name evidence="2" type="ORF">SAMN05216480_101110</name>
</gene>
<accession>A0A1I7ETG1</accession>
<dbReference type="AlphaFoldDB" id="A0A1I7ETG1"/>
<evidence type="ECO:0008006" key="4">
    <source>
        <dbReference type="Google" id="ProtNLM"/>
    </source>
</evidence>
<protein>
    <recommendedName>
        <fullName evidence="4">DUF4249 domain-containing protein</fullName>
    </recommendedName>
</protein>
<sequence>MKFNIKSIFVLVVCISFTACTDVVDVDVPFEGSNLVIEASMDWLNGTSGNEQTIYLSESTPYFSEDQISPVSGATISVVNDATGETYIFEDQNDGSYTTTSFEPVENQSFTLTVVYDNETYQASDTFILPTAIDYVEQTLEGAFDDEVIDLNTYFQDDAEVDNYYMNRYYRQGDLFPYLDTFSDEFTNGNQMHDFFEIEDDEDSTIEPLQAGDVVDIYLYSITESYYNYMTLLLEQSESSGNPFATTPAALQGNCKNMSDGEDAYGYFRTTRYDKVTYTVE</sequence>
<proteinExistence type="predicted"/>
<dbReference type="InterPro" id="IPR025345">
    <property type="entry name" value="DUF4249"/>
</dbReference>
<keyword evidence="1" id="KW-0732">Signal</keyword>
<evidence type="ECO:0000313" key="2">
    <source>
        <dbReference type="EMBL" id="SFU27227.1"/>
    </source>
</evidence>
<dbReference type="EMBL" id="FPBK01000001">
    <property type="protein sequence ID" value="SFU27227.1"/>
    <property type="molecule type" value="Genomic_DNA"/>
</dbReference>
<keyword evidence="3" id="KW-1185">Reference proteome</keyword>
<dbReference type="Proteomes" id="UP000199138">
    <property type="component" value="Unassembled WGS sequence"/>
</dbReference>